<dbReference type="RefSeq" id="WP_311771084.1">
    <property type="nucleotide sequence ID" value="NZ_JACHJQ010000003.1"/>
</dbReference>
<keyword evidence="3" id="KW-1185">Reference proteome</keyword>
<dbReference type="AlphaFoldDB" id="A0A7W7Q4U0"/>
<sequence length="132" mass="14493">MSDSRDIDEIRQVVADVEGGFNTNDAALMNKHVAPDATLVSAMGVRLVGLDEVMTASEAGLAGPLRDQFARYEVKDVRFVRPDVALAYKEAYAITADGEPIDLDHTMCALYVLVKDDGRWRVAARQNTLVPR</sequence>
<evidence type="ECO:0000259" key="1">
    <source>
        <dbReference type="Pfam" id="PF14534"/>
    </source>
</evidence>
<proteinExistence type="predicted"/>
<dbReference type="InterPro" id="IPR032710">
    <property type="entry name" value="NTF2-like_dom_sf"/>
</dbReference>
<name>A0A7W7Q4U0_9PSEU</name>
<accession>A0A7W7Q4U0</accession>
<dbReference type="InterPro" id="IPR027843">
    <property type="entry name" value="DUF4440"/>
</dbReference>
<organism evidence="2 3">
    <name type="scientific">Actinophytocola algeriensis</name>
    <dbReference type="NCBI Taxonomy" id="1768010"/>
    <lineage>
        <taxon>Bacteria</taxon>
        <taxon>Bacillati</taxon>
        <taxon>Actinomycetota</taxon>
        <taxon>Actinomycetes</taxon>
        <taxon>Pseudonocardiales</taxon>
        <taxon>Pseudonocardiaceae</taxon>
    </lineage>
</organism>
<dbReference type="NCBIfam" id="TIGR02246">
    <property type="entry name" value="SgcJ/EcaC family oxidoreductase"/>
    <property type="match status" value="1"/>
</dbReference>
<dbReference type="EMBL" id="JACHJQ010000003">
    <property type="protein sequence ID" value="MBB4906818.1"/>
    <property type="molecule type" value="Genomic_DNA"/>
</dbReference>
<comment type="caution">
    <text evidence="2">The sequence shown here is derived from an EMBL/GenBank/DDBJ whole genome shotgun (WGS) entry which is preliminary data.</text>
</comment>
<gene>
    <name evidence="2" type="ORF">FHR82_003038</name>
</gene>
<dbReference type="Pfam" id="PF14534">
    <property type="entry name" value="DUF4440"/>
    <property type="match status" value="1"/>
</dbReference>
<evidence type="ECO:0000313" key="3">
    <source>
        <dbReference type="Proteomes" id="UP000520767"/>
    </source>
</evidence>
<dbReference type="InterPro" id="IPR011944">
    <property type="entry name" value="Steroid_delta5-4_isomerase"/>
</dbReference>
<reference evidence="2 3" key="1">
    <citation type="submission" date="2020-08" db="EMBL/GenBank/DDBJ databases">
        <title>Genomic Encyclopedia of Type Strains, Phase III (KMG-III): the genomes of soil and plant-associated and newly described type strains.</title>
        <authorList>
            <person name="Whitman W."/>
        </authorList>
    </citation>
    <scope>NUCLEOTIDE SEQUENCE [LARGE SCALE GENOMIC DNA]</scope>
    <source>
        <strain evidence="2 3">CECT 8960</strain>
    </source>
</reference>
<dbReference type="SUPFAM" id="SSF54427">
    <property type="entry name" value="NTF2-like"/>
    <property type="match status" value="1"/>
</dbReference>
<dbReference type="Gene3D" id="3.10.450.50">
    <property type="match status" value="1"/>
</dbReference>
<protein>
    <submittedName>
        <fullName evidence="2">Uncharacterized protein (TIGR02246 family)</fullName>
    </submittedName>
</protein>
<dbReference type="Proteomes" id="UP000520767">
    <property type="component" value="Unassembled WGS sequence"/>
</dbReference>
<evidence type="ECO:0000313" key="2">
    <source>
        <dbReference type="EMBL" id="MBB4906818.1"/>
    </source>
</evidence>
<feature type="domain" description="DUF4440" evidence="1">
    <location>
        <begin position="10"/>
        <end position="122"/>
    </location>
</feature>